<keyword evidence="2" id="KW-1185">Reference proteome</keyword>
<sequence>MFLLLSVCLIAQPSHCREERINLSYDNPNPFLCLRNSQSTLARWQEEHPDWHVERWRCASKGQIPNDL</sequence>
<organism evidence="1 2">
    <name type="scientific">Methylobacterium organophilum</name>
    <dbReference type="NCBI Taxonomy" id="410"/>
    <lineage>
        <taxon>Bacteria</taxon>
        <taxon>Pseudomonadati</taxon>
        <taxon>Pseudomonadota</taxon>
        <taxon>Alphaproteobacteria</taxon>
        <taxon>Hyphomicrobiales</taxon>
        <taxon>Methylobacteriaceae</taxon>
        <taxon>Methylobacterium</taxon>
    </lineage>
</organism>
<dbReference type="EMBL" id="BPQV01000006">
    <property type="protein sequence ID" value="GJE27405.1"/>
    <property type="molecule type" value="Genomic_DNA"/>
</dbReference>
<proteinExistence type="predicted"/>
<reference evidence="1" key="2">
    <citation type="submission" date="2021-08" db="EMBL/GenBank/DDBJ databases">
        <authorList>
            <person name="Tani A."/>
            <person name="Ola A."/>
            <person name="Ogura Y."/>
            <person name="Katsura K."/>
            <person name="Hayashi T."/>
        </authorList>
    </citation>
    <scope>NUCLEOTIDE SEQUENCE</scope>
    <source>
        <strain evidence="1">NBRC 15689</strain>
    </source>
</reference>
<gene>
    <name evidence="1" type="ORF">LKMONMHP_2264</name>
</gene>
<dbReference type="Proteomes" id="UP001055156">
    <property type="component" value="Unassembled WGS sequence"/>
</dbReference>
<evidence type="ECO:0000313" key="2">
    <source>
        <dbReference type="Proteomes" id="UP001055156"/>
    </source>
</evidence>
<reference evidence="1" key="1">
    <citation type="journal article" date="2021" name="Front. Microbiol.">
        <title>Comprehensive Comparative Genomics and Phenotyping of Methylobacterium Species.</title>
        <authorList>
            <person name="Alessa O."/>
            <person name="Ogura Y."/>
            <person name="Fujitani Y."/>
            <person name="Takami H."/>
            <person name="Hayashi T."/>
            <person name="Sahin N."/>
            <person name="Tani A."/>
        </authorList>
    </citation>
    <scope>NUCLEOTIDE SEQUENCE</scope>
    <source>
        <strain evidence="1">NBRC 15689</strain>
    </source>
</reference>
<evidence type="ECO:0000313" key="1">
    <source>
        <dbReference type="EMBL" id="GJE27405.1"/>
    </source>
</evidence>
<name>A0ABQ4T6V0_METOR</name>
<dbReference type="RefSeq" id="WP_238311268.1">
    <property type="nucleotide sequence ID" value="NZ_BPQV01000006.1"/>
</dbReference>
<accession>A0ABQ4T6V0</accession>
<comment type="caution">
    <text evidence="1">The sequence shown here is derived from an EMBL/GenBank/DDBJ whole genome shotgun (WGS) entry which is preliminary data.</text>
</comment>
<protein>
    <submittedName>
        <fullName evidence="1">Uncharacterized protein</fullName>
    </submittedName>
</protein>